<dbReference type="OrthoDB" id="8220795at2"/>
<protein>
    <submittedName>
        <fullName evidence="1">Putative TPP-binding enzyme Sulfopyruvate decarboxylase subunit alpha-like protein</fullName>
        <ecNumber evidence="1">4.1.1.79</ecNumber>
    </submittedName>
</protein>
<sequence length="190" mass="20839">MTQAQPEYHPAQAGTAPNGEQVLQVLRANGVGNVVTVSDWVQLPLQRALDTQQDTAEAPAVRVQKCTTEDEAFLVAAGLHIGGQRSAVVIQNQGLYAGLNALRGIGLDSNIPLVMMIGQFGREPDNFGQPTTASSRRIVRILEPLLELLDIPYWKVETTTDLAKISEAYAESERRSWPTAVIFDRNMAWQ</sequence>
<keyword evidence="1" id="KW-0670">Pyruvate</keyword>
<evidence type="ECO:0000313" key="1">
    <source>
        <dbReference type="EMBL" id="CCF22262.1"/>
    </source>
</evidence>
<gene>
    <name evidence="1" type="ORF">NT26_p10240</name>
</gene>
<dbReference type="AlphaFoldDB" id="L0NNP5"/>
<dbReference type="Gene3D" id="3.40.50.970">
    <property type="match status" value="1"/>
</dbReference>
<keyword evidence="1" id="KW-0614">Plasmid</keyword>
<accession>L0NNP5</accession>
<geneLocation type="plasmid" evidence="1 2">
    <name>NT26_p1</name>
</geneLocation>
<dbReference type="EC" id="4.1.1.79" evidence="1"/>
<evidence type="ECO:0000313" key="2">
    <source>
        <dbReference type="Proteomes" id="UP000010792"/>
    </source>
</evidence>
<proteinExistence type="predicted"/>
<organism evidence="1 2">
    <name type="scientific">Pseudorhizobium banfieldiae</name>
    <dbReference type="NCBI Taxonomy" id="1125847"/>
    <lineage>
        <taxon>Bacteria</taxon>
        <taxon>Pseudomonadati</taxon>
        <taxon>Pseudomonadota</taxon>
        <taxon>Alphaproteobacteria</taxon>
        <taxon>Hyphomicrobiales</taxon>
        <taxon>Rhizobiaceae</taxon>
        <taxon>Rhizobium/Agrobacterium group</taxon>
        <taxon>Pseudorhizobium</taxon>
    </lineage>
</organism>
<dbReference type="KEGG" id="rht:NT26_p10240"/>
<dbReference type="GO" id="GO:0050545">
    <property type="term" value="F:sulfopyruvate decarboxylase activity"/>
    <property type="evidence" value="ECO:0007669"/>
    <property type="project" value="UniProtKB-EC"/>
</dbReference>
<dbReference type="SUPFAM" id="SSF52518">
    <property type="entry name" value="Thiamin diphosphate-binding fold (THDP-binding)"/>
    <property type="match status" value="1"/>
</dbReference>
<name>L0NNP5_9HYPH</name>
<dbReference type="EMBL" id="FO082821">
    <property type="protein sequence ID" value="CCF22262.1"/>
    <property type="molecule type" value="Genomic_DNA"/>
</dbReference>
<keyword evidence="1" id="KW-0456">Lyase</keyword>
<dbReference type="Proteomes" id="UP000010792">
    <property type="component" value="Plasmid NT26_p1"/>
</dbReference>
<keyword evidence="2" id="KW-1185">Reference proteome</keyword>
<dbReference type="InterPro" id="IPR029061">
    <property type="entry name" value="THDP-binding"/>
</dbReference>
<dbReference type="RefSeq" id="WP_065814609.1">
    <property type="nucleotide sequence ID" value="NZ_FO082821.1"/>
</dbReference>
<reference evidence="1 2" key="1">
    <citation type="journal article" date="2013" name="Genome Biol. Evol.">
        <title>Life in an arsenic-containing gold mine: genome and physiology of the autotrophic arsenite-oxidizing bacterium rhizobium sp. NT-26.</title>
        <authorList>
            <person name="Andres J."/>
            <person name="Arsene-Ploetze F."/>
            <person name="Barbe V."/>
            <person name="Brochier-Armanet C."/>
            <person name="Cleiss-Arnold J."/>
            <person name="Coppee J.Y."/>
            <person name="Dillies M.A."/>
            <person name="Geist"/>
            <person name="L"/>
            <person name="Joublin A."/>
            <person name="Koechler S."/>
            <person name="Lassalle F."/>
            <person name="Marchal M."/>
            <person name="Medigue C."/>
            <person name="Muller D."/>
            <person name="Nesme X."/>
            <person name="Plewniak F."/>
            <person name="Proux C."/>
            <person name="Ramirez-Bahena M.H."/>
            <person name="Schenowitz C."/>
            <person name="Sismeiro O."/>
            <person name="Vallenet D."/>
            <person name="Santini J.M."/>
            <person name="Bertin P.N."/>
        </authorList>
    </citation>
    <scope>NUCLEOTIDE SEQUENCE [LARGE SCALE GENOMIC DNA]</scope>
    <source>
        <strain evidence="1 2">NT-26</strain>
        <plasmid evidence="1 2">NT26_p1</plasmid>
    </source>
</reference>